<protein>
    <submittedName>
        <fullName evidence="2">Uncharacterized protein</fullName>
    </submittedName>
</protein>
<proteinExistence type="predicted"/>
<dbReference type="KEGG" id="sfiy:F0344_34040"/>
<organism evidence="2 3">
    <name type="scientific">Streptomyces finlayi</name>
    <dbReference type="NCBI Taxonomy" id="67296"/>
    <lineage>
        <taxon>Bacteria</taxon>
        <taxon>Bacillati</taxon>
        <taxon>Actinomycetota</taxon>
        <taxon>Actinomycetes</taxon>
        <taxon>Kitasatosporales</taxon>
        <taxon>Streptomycetaceae</taxon>
        <taxon>Streptomyces</taxon>
    </lineage>
</organism>
<keyword evidence="1" id="KW-0472">Membrane</keyword>
<evidence type="ECO:0000313" key="3">
    <source>
        <dbReference type="Proteomes" id="UP000515307"/>
    </source>
</evidence>
<evidence type="ECO:0000256" key="1">
    <source>
        <dbReference type="SAM" id="Phobius"/>
    </source>
</evidence>
<feature type="transmembrane region" description="Helical" evidence="1">
    <location>
        <begin position="29"/>
        <end position="48"/>
    </location>
</feature>
<dbReference type="RefSeq" id="WP_185302404.1">
    <property type="nucleotide sequence ID" value="NZ_CP045702.1"/>
</dbReference>
<evidence type="ECO:0000313" key="2">
    <source>
        <dbReference type="EMBL" id="QNE78944.1"/>
    </source>
</evidence>
<keyword evidence="3" id="KW-1185">Reference proteome</keyword>
<keyword evidence="1" id="KW-0812">Transmembrane</keyword>
<feature type="transmembrane region" description="Helical" evidence="1">
    <location>
        <begin position="86"/>
        <end position="105"/>
    </location>
</feature>
<dbReference type="Proteomes" id="UP000515307">
    <property type="component" value="Chromosome"/>
</dbReference>
<name>A0A7G7BUC9_9ACTN</name>
<dbReference type="AlphaFoldDB" id="A0A7G7BUC9"/>
<gene>
    <name evidence="2" type="ORF">F0344_34040</name>
</gene>
<keyword evidence="1" id="KW-1133">Transmembrane helix</keyword>
<reference evidence="3" key="1">
    <citation type="submission" date="2019-10" db="EMBL/GenBank/DDBJ databases">
        <title>Antimicrobial potential of Antarctic Bacteria.</title>
        <authorList>
            <person name="Benaud N."/>
            <person name="Edwards R.J."/>
            <person name="Ferrari B.C."/>
        </authorList>
    </citation>
    <scope>NUCLEOTIDE SEQUENCE [LARGE SCALE GENOMIC DNA]</scope>
    <source>
        <strain evidence="3">NBSH44</strain>
    </source>
</reference>
<sequence>MGVTSAVCAVAVSAPAAFGVRGVLPVADDTVRTVILLVVGCGLLCGLLEASPLRRVGLVRDFDAAVPLKDPEGVLPADYSLGPLLFNWRFVPVMVVPALVVGLTVNPWLALAPLTMALDWLMRAAIAARWERKHAALLWREHIQSTPWELSYTPLGLPSARTTVGTAPE</sequence>
<accession>A0A7G7BUC9</accession>
<dbReference type="EMBL" id="CP045702">
    <property type="protein sequence ID" value="QNE78944.1"/>
    <property type="molecule type" value="Genomic_DNA"/>
</dbReference>